<gene>
    <name evidence="8" type="ORF">C7R54_18510</name>
</gene>
<evidence type="ECO:0000256" key="3">
    <source>
        <dbReference type="ARBA" id="ARBA00022964"/>
    </source>
</evidence>
<name>A0A4Q1HJC8_9BURK</name>
<comment type="similarity">
    <text evidence="1">Belongs to the TfdA dioxygenase family.</text>
</comment>
<reference evidence="8 9" key="1">
    <citation type="journal article" date="2017" name="Int. J. Syst. Evol. Microbiol.">
        <title>Achromobacter aloeverae sp. nov., isolated from the root of Aloe vera (L.) Burm.f.</title>
        <authorList>
            <person name="Kuncharoen N."/>
            <person name="Muramatsu Y."/>
            <person name="Shibata C."/>
            <person name="Kamakura Y."/>
            <person name="Nakagawa Y."/>
            <person name="Tanasupawat S."/>
        </authorList>
    </citation>
    <scope>NUCLEOTIDE SEQUENCE [LARGE SCALE GENOMIC DNA]</scope>
    <source>
        <strain evidence="8 9">AVA-1</strain>
    </source>
</reference>
<proteinExistence type="inferred from homology"/>
<evidence type="ECO:0000256" key="4">
    <source>
        <dbReference type="ARBA" id="ARBA00023002"/>
    </source>
</evidence>
<keyword evidence="9" id="KW-1185">Reference proteome</keyword>
<evidence type="ECO:0000259" key="7">
    <source>
        <dbReference type="Pfam" id="PF02668"/>
    </source>
</evidence>
<sequence>MASVIDRPACTARTTSALSSKRSCKGALERGVEGAEDMCNSRIKTDMVTLDAGLHRRANRRLALPAQENLARPAIKKRSTLLALRPDTGITLPARPIAHPPRHHDRRHRRGACKASIGHFGETTAMAVTVTPFERGFGADIGGVPPDLQVSDDDFRIIETAWGAHGILRFRGLGMRPEQHVAFSRRFGPLHIMTPLKFNLPGHPEIFVVSNASKEDPTRPIAQEQGAGDAGLKRAGEGFHTDGEDKRIPNAGSFLYARSVPPERGDTLFADMYAAYEALPAQIRQAMAGRRARYSRIDLHAVHYPLMDPLTEDQKRERPDVYHPLARRHPVTGRTSLYIGRWACDVEGLPRDEGRALVRYLQAFAQQPRFLFRQQWRAGDAILWDNRCTQHCATGFDDTRYVRTMHRTTLEGDEPRMAETPAGLPL</sequence>
<dbReference type="InterPro" id="IPR051178">
    <property type="entry name" value="TfdA_dioxygenase"/>
</dbReference>
<feature type="domain" description="TauD/TfdA-like" evidence="7">
    <location>
        <begin position="130"/>
        <end position="409"/>
    </location>
</feature>
<dbReference type="InterPro" id="IPR003819">
    <property type="entry name" value="TauD/TfdA-like"/>
</dbReference>
<dbReference type="Gene3D" id="3.60.130.10">
    <property type="entry name" value="Clavaminate synthase-like"/>
    <property type="match status" value="1"/>
</dbReference>
<dbReference type="PANTHER" id="PTHR43779">
    <property type="entry name" value="DIOXYGENASE RV0097-RELATED"/>
    <property type="match status" value="1"/>
</dbReference>
<feature type="compositionally biased region" description="Basic and acidic residues" evidence="6">
    <location>
        <begin position="231"/>
        <end position="246"/>
    </location>
</feature>
<accession>A0A4Q1HJC8</accession>
<evidence type="ECO:0000313" key="9">
    <source>
        <dbReference type="Proteomes" id="UP000290849"/>
    </source>
</evidence>
<evidence type="ECO:0000313" key="8">
    <source>
        <dbReference type="EMBL" id="RXN87044.1"/>
    </source>
</evidence>
<dbReference type="SUPFAM" id="SSF51197">
    <property type="entry name" value="Clavaminate synthase-like"/>
    <property type="match status" value="1"/>
</dbReference>
<dbReference type="AlphaFoldDB" id="A0A4Q1HJC8"/>
<dbReference type="GO" id="GO:0016706">
    <property type="term" value="F:2-oxoglutarate-dependent dioxygenase activity"/>
    <property type="evidence" value="ECO:0007669"/>
    <property type="project" value="UniProtKB-ARBA"/>
</dbReference>
<keyword evidence="5" id="KW-0408">Iron</keyword>
<evidence type="ECO:0000256" key="6">
    <source>
        <dbReference type="SAM" id="MobiDB-lite"/>
    </source>
</evidence>
<keyword evidence="2" id="KW-0479">Metal-binding</keyword>
<evidence type="ECO:0000256" key="1">
    <source>
        <dbReference type="ARBA" id="ARBA00005896"/>
    </source>
</evidence>
<feature type="region of interest" description="Disordered" evidence="6">
    <location>
        <begin position="213"/>
        <end position="246"/>
    </location>
</feature>
<dbReference type="InterPro" id="IPR042098">
    <property type="entry name" value="TauD-like_sf"/>
</dbReference>
<evidence type="ECO:0000256" key="5">
    <source>
        <dbReference type="ARBA" id="ARBA00023004"/>
    </source>
</evidence>
<dbReference type="Pfam" id="PF02668">
    <property type="entry name" value="TauD"/>
    <property type="match status" value="1"/>
</dbReference>
<comment type="caution">
    <text evidence="8">The sequence shown here is derived from an EMBL/GenBank/DDBJ whole genome shotgun (WGS) entry which is preliminary data.</text>
</comment>
<evidence type="ECO:0000256" key="2">
    <source>
        <dbReference type="ARBA" id="ARBA00022723"/>
    </source>
</evidence>
<dbReference type="GO" id="GO:0046872">
    <property type="term" value="F:metal ion binding"/>
    <property type="evidence" value="ECO:0007669"/>
    <property type="project" value="UniProtKB-KW"/>
</dbReference>
<dbReference type="PANTHER" id="PTHR43779:SF3">
    <property type="entry name" value="(3R)-3-[(CARBOXYMETHYL)AMINO]FATTY ACID OXYGENASE_DECARBOXYLASE"/>
    <property type="match status" value="1"/>
</dbReference>
<keyword evidence="3" id="KW-0223">Dioxygenase</keyword>
<dbReference type="EMBL" id="PYAL01000005">
    <property type="protein sequence ID" value="RXN87044.1"/>
    <property type="molecule type" value="Genomic_DNA"/>
</dbReference>
<dbReference type="Proteomes" id="UP000290849">
    <property type="component" value="Unassembled WGS sequence"/>
</dbReference>
<protein>
    <recommendedName>
        <fullName evidence="7">TauD/TfdA-like domain-containing protein</fullName>
    </recommendedName>
</protein>
<keyword evidence="4" id="KW-0560">Oxidoreductase</keyword>
<organism evidence="8 9">
    <name type="scientific">Achromobacter aloeverae</name>
    <dbReference type="NCBI Taxonomy" id="1750518"/>
    <lineage>
        <taxon>Bacteria</taxon>
        <taxon>Pseudomonadati</taxon>
        <taxon>Pseudomonadota</taxon>
        <taxon>Betaproteobacteria</taxon>
        <taxon>Burkholderiales</taxon>
        <taxon>Alcaligenaceae</taxon>
        <taxon>Achromobacter</taxon>
    </lineage>
</organism>